<keyword evidence="3" id="KW-1185">Reference proteome</keyword>
<reference evidence="2" key="1">
    <citation type="submission" date="2014-01" db="EMBL/GenBank/DDBJ databases">
        <title>The genome of the white-rot fungus Pycnoporus cinnabarinus: a basidiomycete model with a versatile arsenal for lignocellulosic biomass breakdown.</title>
        <authorList>
            <person name="Levasseur A."/>
            <person name="Lomascolo A."/>
            <person name="Ruiz-Duenas F.J."/>
            <person name="Uzan E."/>
            <person name="Piumi F."/>
            <person name="Kues U."/>
            <person name="Ram A.F.J."/>
            <person name="Murat C."/>
            <person name="Haon M."/>
            <person name="Benoit I."/>
            <person name="Arfi Y."/>
            <person name="Chevret D."/>
            <person name="Drula E."/>
            <person name="Kwon M.J."/>
            <person name="Gouret P."/>
            <person name="Lesage-Meessen L."/>
            <person name="Lombard V."/>
            <person name="Mariette J."/>
            <person name="Noirot C."/>
            <person name="Park J."/>
            <person name="Patyshakuliyeva A."/>
            <person name="Wieneger R.A.B."/>
            <person name="Wosten H.A.B."/>
            <person name="Martin F."/>
            <person name="Coutinho P.M."/>
            <person name="de Vries R."/>
            <person name="Martinez A.T."/>
            <person name="Klopp C."/>
            <person name="Pontarotti P."/>
            <person name="Henrissat B."/>
            <person name="Record E."/>
        </authorList>
    </citation>
    <scope>NUCLEOTIDE SEQUENCE [LARGE SCALE GENOMIC DNA]</scope>
    <source>
        <strain evidence="2">BRFM137</strain>
    </source>
</reference>
<accession>A0A060SJ48</accession>
<dbReference type="OrthoDB" id="3266957at2759"/>
<dbReference type="STRING" id="5643.A0A060SJ48"/>
<gene>
    <name evidence="2" type="ORF">BN946_scf184859.g3</name>
</gene>
<evidence type="ECO:0000313" key="3">
    <source>
        <dbReference type="Proteomes" id="UP000029665"/>
    </source>
</evidence>
<feature type="compositionally biased region" description="Acidic residues" evidence="1">
    <location>
        <begin position="127"/>
        <end position="136"/>
    </location>
</feature>
<dbReference type="AlphaFoldDB" id="A0A060SJ48"/>
<name>A0A060SJ48_PYCCI</name>
<dbReference type="HOGENOM" id="CLU_1876492_0_0_1"/>
<dbReference type="Proteomes" id="UP000029665">
    <property type="component" value="Unassembled WGS sequence"/>
</dbReference>
<dbReference type="EMBL" id="CCBP010000181">
    <property type="protein sequence ID" value="CDO74532.1"/>
    <property type="molecule type" value="Genomic_DNA"/>
</dbReference>
<evidence type="ECO:0000256" key="1">
    <source>
        <dbReference type="SAM" id="MobiDB-lite"/>
    </source>
</evidence>
<organism evidence="2 3">
    <name type="scientific">Pycnoporus cinnabarinus</name>
    <name type="common">Cinnabar-red polypore</name>
    <name type="synonym">Trametes cinnabarina</name>
    <dbReference type="NCBI Taxonomy" id="5643"/>
    <lineage>
        <taxon>Eukaryota</taxon>
        <taxon>Fungi</taxon>
        <taxon>Dikarya</taxon>
        <taxon>Basidiomycota</taxon>
        <taxon>Agaricomycotina</taxon>
        <taxon>Agaricomycetes</taxon>
        <taxon>Polyporales</taxon>
        <taxon>Polyporaceae</taxon>
        <taxon>Trametes</taxon>
    </lineage>
</organism>
<proteinExistence type="predicted"/>
<feature type="region of interest" description="Disordered" evidence="1">
    <location>
        <begin position="93"/>
        <end position="136"/>
    </location>
</feature>
<evidence type="ECO:0000313" key="2">
    <source>
        <dbReference type="EMBL" id="CDO74532.1"/>
    </source>
</evidence>
<sequence>MGLDIDPELYETIRTDVRDIIHQVSLDYSLVWHKQPISVISRIFNLAREHHPILRRYAHDWATADLVKGNLRRTRYYCKSGCNKLKKKWLRAKGGDGRDMGQELLDNQGEQEGADMDDQNKERDVVDADQSEQDLP</sequence>
<protein>
    <submittedName>
        <fullName evidence="2">Uncharacterized protein</fullName>
    </submittedName>
</protein>
<comment type="caution">
    <text evidence="2">The sequence shown here is derived from an EMBL/GenBank/DDBJ whole genome shotgun (WGS) entry which is preliminary data.</text>
</comment>